<dbReference type="InterPro" id="IPR010736">
    <property type="entry name" value="SHIPPO-rpt"/>
</dbReference>
<dbReference type="Proteomes" id="UP000626109">
    <property type="component" value="Unassembled WGS sequence"/>
</dbReference>
<evidence type="ECO:0000313" key="3">
    <source>
        <dbReference type="Proteomes" id="UP000626109"/>
    </source>
</evidence>
<accession>A0A813IU26</accession>
<comment type="caution">
    <text evidence="2">The sequence shown here is derived from an EMBL/GenBank/DDBJ whole genome shotgun (WGS) entry which is preliminary data.</text>
</comment>
<organism evidence="2 3">
    <name type="scientific">Polarella glacialis</name>
    <name type="common">Dinoflagellate</name>
    <dbReference type="NCBI Taxonomy" id="89957"/>
    <lineage>
        <taxon>Eukaryota</taxon>
        <taxon>Sar</taxon>
        <taxon>Alveolata</taxon>
        <taxon>Dinophyceae</taxon>
        <taxon>Suessiales</taxon>
        <taxon>Suessiaceae</taxon>
        <taxon>Polarella</taxon>
    </lineage>
</organism>
<dbReference type="AlphaFoldDB" id="A0A813IU26"/>
<feature type="non-terminal residue" evidence="2">
    <location>
        <position position="1"/>
    </location>
</feature>
<protein>
    <recommendedName>
        <fullName evidence="4">Sperm-tail PG-rich repeat-containing protein 2</fullName>
    </recommendedName>
</protein>
<dbReference type="PANTHER" id="PTHR21580">
    <property type="entry name" value="SHIPPO-1-RELATED"/>
    <property type="match status" value="1"/>
</dbReference>
<proteinExistence type="predicted"/>
<evidence type="ECO:0008006" key="4">
    <source>
        <dbReference type="Google" id="ProtNLM"/>
    </source>
</evidence>
<dbReference type="InterPro" id="IPR051291">
    <property type="entry name" value="CIMAP"/>
</dbReference>
<dbReference type="Pfam" id="PF07004">
    <property type="entry name" value="SHIPPO-rpt"/>
    <property type="match status" value="3"/>
</dbReference>
<name>A0A813IU26_POLGL</name>
<feature type="region of interest" description="Disordered" evidence="1">
    <location>
        <begin position="319"/>
        <end position="387"/>
    </location>
</feature>
<dbReference type="EMBL" id="CAJNNW010014644">
    <property type="protein sequence ID" value="CAE8656890.1"/>
    <property type="molecule type" value="Genomic_DNA"/>
</dbReference>
<sequence length="387" mass="41501">SGGIFIERPPDKVNYRSIGRGSGGVLPKHRSYTIRDDAQRLGPSTIPAKFETVLFKDNHEKKGFGGSATRFVEQRPQPGPGEHGDGGLSSVLSPRCASAGRRGCGPFASRTPRIPHPSATHGYVPPGPGAYNTAEDGPASARGFQAPTPHSAGFALPVGWNPYKYDVPTPGPGCYFGPDGEQEHVRHRGAGCSFGGAERDSANAVEETPGPGFYTADLEDPQFGFLSTSTSSKGMRMSSRRKLLPVESSVDRVVEVTETAKFRHRVEELTKTQPSSGSYVPGPGDYSPNVEAVKGKMQFSARGLSSFQLGTSHMARTLRPTAPGPGEYTVEEPKSPTTVRGMLDSQTRRFKDPTAPAAGPPGPAYYSPHHPSLKKESYHLNQQKSWI</sequence>
<evidence type="ECO:0000313" key="2">
    <source>
        <dbReference type="EMBL" id="CAE8656890.1"/>
    </source>
</evidence>
<feature type="region of interest" description="Disordered" evidence="1">
    <location>
        <begin position="61"/>
        <end position="146"/>
    </location>
</feature>
<reference evidence="2" key="1">
    <citation type="submission" date="2021-02" db="EMBL/GenBank/DDBJ databases">
        <authorList>
            <person name="Dougan E. K."/>
            <person name="Rhodes N."/>
            <person name="Thang M."/>
            <person name="Chan C."/>
        </authorList>
    </citation>
    <scope>NUCLEOTIDE SEQUENCE</scope>
</reference>
<dbReference type="PANTHER" id="PTHR21580:SF28">
    <property type="entry name" value="BOREALIN N-TERMINAL DOMAIN-CONTAINING PROTEIN-RELATED"/>
    <property type="match status" value="1"/>
</dbReference>
<evidence type="ECO:0000256" key="1">
    <source>
        <dbReference type="SAM" id="MobiDB-lite"/>
    </source>
</evidence>
<gene>
    <name evidence="2" type="ORF">PGLA2088_LOCUS12446</name>
</gene>